<keyword evidence="7" id="KW-0520">NAD</keyword>
<organism evidence="10 11">
    <name type="scientific">candidate division WWE3 bacterium</name>
    <dbReference type="NCBI Taxonomy" id="2053526"/>
    <lineage>
        <taxon>Bacteria</taxon>
        <taxon>Katanobacteria</taxon>
    </lineage>
</organism>
<dbReference type="Proteomes" id="UP000263336">
    <property type="component" value="Unassembled WGS sequence"/>
</dbReference>
<dbReference type="EMBL" id="DOZN01000006">
    <property type="protein sequence ID" value="HCC41935.1"/>
    <property type="molecule type" value="Genomic_DNA"/>
</dbReference>
<dbReference type="FunFam" id="3.20.20.70:FF:000424">
    <property type="entry name" value="Inosine-5'-monophosphate dehydrogenase 2"/>
    <property type="match status" value="1"/>
</dbReference>
<evidence type="ECO:0000256" key="3">
    <source>
        <dbReference type="ARBA" id="ARBA00022749"/>
    </source>
</evidence>
<proteinExistence type="inferred from homology"/>
<dbReference type="PROSITE" id="PS00487">
    <property type="entry name" value="IMP_DH_GMP_RED"/>
    <property type="match status" value="1"/>
</dbReference>
<dbReference type="SUPFAM" id="SSF51412">
    <property type="entry name" value="Inosine monophosphate dehydrogenase (IMPDH)"/>
    <property type="match status" value="1"/>
</dbReference>
<dbReference type="InterPro" id="IPR015875">
    <property type="entry name" value="IMP_DH/GMP_Rdtase_CS"/>
</dbReference>
<gene>
    <name evidence="10" type="ORF">DEP93_00485</name>
</gene>
<comment type="catalytic activity">
    <reaction evidence="8">
        <text>IMP + NAD(+) + H2O = XMP + NADH + H(+)</text>
        <dbReference type="Rhea" id="RHEA:11708"/>
        <dbReference type="ChEBI" id="CHEBI:15377"/>
        <dbReference type="ChEBI" id="CHEBI:15378"/>
        <dbReference type="ChEBI" id="CHEBI:57464"/>
        <dbReference type="ChEBI" id="CHEBI:57540"/>
        <dbReference type="ChEBI" id="CHEBI:57945"/>
        <dbReference type="ChEBI" id="CHEBI:58053"/>
        <dbReference type="EC" id="1.1.1.205"/>
    </reaction>
</comment>
<comment type="caution">
    <text evidence="10">The sequence shown here is derived from an EMBL/GenBank/DDBJ whole genome shotgun (WGS) entry which is preliminary data.</text>
</comment>
<dbReference type="Gene3D" id="3.20.20.70">
    <property type="entry name" value="Aldolase class I"/>
    <property type="match status" value="1"/>
</dbReference>
<evidence type="ECO:0000313" key="11">
    <source>
        <dbReference type="Proteomes" id="UP000263336"/>
    </source>
</evidence>
<evidence type="ECO:0000256" key="2">
    <source>
        <dbReference type="ARBA" id="ARBA00005502"/>
    </source>
</evidence>
<comment type="similarity">
    <text evidence="2">Belongs to the IMPDH/GMPR family.</text>
</comment>
<evidence type="ECO:0000259" key="9">
    <source>
        <dbReference type="Pfam" id="PF00478"/>
    </source>
</evidence>
<dbReference type="InterPro" id="IPR005990">
    <property type="entry name" value="IMP_DH"/>
</dbReference>
<feature type="domain" description="IMP dehydrogenase/GMP reductase" evidence="9">
    <location>
        <begin position="12"/>
        <end position="351"/>
    </location>
</feature>
<dbReference type="SMART" id="SM01240">
    <property type="entry name" value="IMPDH"/>
    <property type="match status" value="1"/>
</dbReference>
<evidence type="ECO:0000256" key="5">
    <source>
        <dbReference type="ARBA" id="ARBA00022958"/>
    </source>
</evidence>
<protein>
    <submittedName>
        <fullName evidence="10">Guanosine monophosphate reductase</fullName>
    </submittedName>
</protein>
<dbReference type="PANTHER" id="PTHR11911">
    <property type="entry name" value="INOSINE-5-MONOPHOSPHATE DEHYDROGENASE RELATED"/>
    <property type="match status" value="1"/>
</dbReference>
<comment type="cofactor">
    <cofactor evidence="1">
        <name>K(+)</name>
        <dbReference type="ChEBI" id="CHEBI:29103"/>
    </cofactor>
</comment>
<dbReference type="InterPro" id="IPR013785">
    <property type="entry name" value="Aldolase_TIM"/>
</dbReference>
<dbReference type="PANTHER" id="PTHR11911:SF111">
    <property type="entry name" value="INOSINE-5'-MONOPHOSPHATE DEHYDROGENASE"/>
    <property type="match status" value="1"/>
</dbReference>
<evidence type="ECO:0000256" key="1">
    <source>
        <dbReference type="ARBA" id="ARBA00001958"/>
    </source>
</evidence>
<dbReference type="InterPro" id="IPR001093">
    <property type="entry name" value="IMP_DH_GMPRt"/>
</dbReference>
<accession>A0A3D0ZNS5</accession>
<evidence type="ECO:0000256" key="7">
    <source>
        <dbReference type="ARBA" id="ARBA00023027"/>
    </source>
</evidence>
<keyword evidence="6" id="KW-0560">Oxidoreductase</keyword>
<name>A0A3D0ZNS5_UNCKA</name>
<evidence type="ECO:0000256" key="4">
    <source>
        <dbReference type="ARBA" id="ARBA00022755"/>
    </source>
</evidence>
<keyword evidence="4" id="KW-0658">Purine biosynthesis</keyword>
<keyword evidence="5" id="KW-0630">Potassium</keyword>
<evidence type="ECO:0000313" key="10">
    <source>
        <dbReference type="EMBL" id="HCC41935.1"/>
    </source>
</evidence>
<dbReference type="Pfam" id="PF00478">
    <property type="entry name" value="IMPDH"/>
    <property type="match status" value="1"/>
</dbReference>
<dbReference type="GO" id="GO:0006183">
    <property type="term" value="P:GTP biosynthetic process"/>
    <property type="evidence" value="ECO:0007669"/>
    <property type="project" value="TreeGrafter"/>
</dbReference>
<sequence length="356" mass="37630">MVIVCSSELRTALSYDDVLLIPKGSSVGSRRSVNLNTRISEKIELSIPLISTNMDSVTDVEMAIALGKLGGMGILPRFDSPEVQAEKISKIKDANVVAAASLGCKEGYKAAAELLVKAGADVILMDVAHGHLEKFINATRYITEKYGNTLTIIAGVIATYEGACALFESGADAVRVGVGPGSICTTRIMTGHGVPQITAILDARKAAEKYGKVIIADGGAKNSGDIVKALAAGASAVTLGNLFAGTDEAPGGIIELNGKKYKEYNGSTSKKEKIRQIGKYSQDKSDSYADHTEGVEAFVPYKGPLRDVVESLLAGIRSGFSYSGARDLQELWKNAEFIQVTQAGVRESNAHDVILN</sequence>
<reference evidence="10 11" key="1">
    <citation type="journal article" date="2018" name="Nat. Biotechnol.">
        <title>A standardized bacterial taxonomy based on genome phylogeny substantially revises the tree of life.</title>
        <authorList>
            <person name="Parks D.H."/>
            <person name="Chuvochina M."/>
            <person name="Waite D.W."/>
            <person name="Rinke C."/>
            <person name="Skarshewski A."/>
            <person name="Chaumeil P.A."/>
            <person name="Hugenholtz P."/>
        </authorList>
    </citation>
    <scope>NUCLEOTIDE SEQUENCE [LARGE SCALE GENOMIC DNA]</scope>
    <source>
        <strain evidence="10">UBA11701</strain>
    </source>
</reference>
<dbReference type="AlphaFoldDB" id="A0A3D0ZNS5"/>
<evidence type="ECO:0000256" key="6">
    <source>
        <dbReference type="ARBA" id="ARBA00023002"/>
    </source>
</evidence>
<dbReference type="GO" id="GO:0005737">
    <property type="term" value="C:cytoplasm"/>
    <property type="evidence" value="ECO:0007669"/>
    <property type="project" value="TreeGrafter"/>
</dbReference>
<evidence type="ECO:0000256" key="8">
    <source>
        <dbReference type="ARBA" id="ARBA00048028"/>
    </source>
</evidence>
<keyword evidence="3" id="KW-0332">GMP biosynthesis</keyword>
<dbReference type="GO" id="GO:0003938">
    <property type="term" value="F:IMP dehydrogenase activity"/>
    <property type="evidence" value="ECO:0007669"/>
    <property type="project" value="InterPro"/>
</dbReference>
<dbReference type="CDD" id="cd00381">
    <property type="entry name" value="IMPDH"/>
    <property type="match status" value="1"/>
</dbReference>